<feature type="signal peptide" evidence="8">
    <location>
        <begin position="1"/>
        <end position="18"/>
    </location>
</feature>
<evidence type="ECO:0000256" key="3">
    <source>
        <dbReference type="ARBA" id="ARBA00022729"/>
    </source>
</evidence>
<sequence length="284" mass="32054">MLFSQLIIAMVMCCFSSALNVKNLEVMNYFKNETVLLSYKDFGADTVVDQQVKLIEVDDPFDVFVVKFSTVDGPPHNAELLLGYPELHQEVVYDIVESNDVDLFAFAIRVDTLDRNLLALYDKNDRKPMPVTLIISNEDDTENINRVLFYMNFEGSAIDGHLAALDKVPEKEFAIKKEMAHTFNKPPTQAPAFVARVFSLIIITAFAALFVAWSSMGAYNFDNMPKSNSIYFVGFLGTIIGFEYIFAQYQFGVGIFETIYKAFCLGVPGIWMGAKFLRSLDKPL</sequence>
<dbReference type="PANTHER" id="PTHR12640:SF0">
    <property type="entry name" value="DOLICHYL-DIPHOSPHOOLIGOSACCHARIDE--PROTEIN GLYCOSYLTRANSFERASE SUBUNIT 2"/>
    <property type="match status" value="1"/>
</dbReference>
<keyword evidence="4" id="KW-0256">Endoplasmic reticulum</keyword>
<proteinExistence type="predicted"/>
<keyword evidence="5 7" id="KW-1133">Transmembrane helix</keyword>
<keyword evidence="6 7" id="KW-0472">Membrane</keyword>
<keyword evidence="3 8" id="KW-0732">Signal</keyword>
<feature type="chain" id="PRO_5046460907" evidence="8">
    <location>
        <begin position="19"/>
        <end position="284"/>
    </location>
</feature>
<reference evidence="10 11" key="1">
    <citation type="submission" date="2024-05" db="EMBL/GenBank/DDBJ databases">
        <title>Long read based assembly of the Candida bracarensis genome reveals expanded adhesin content.</title>
        <authorList>
            <person name="Marcet-Houben M."/>
            <person name="Ksiezopolska E."/>
            <person name="Gabaldon T."/>
        </authorList>
    </citation>
    <scope>NUCLEOTIDE SEQUENCE [LARGE SCALE GENOMIC DNA]</scope>
    <source>
        <strain evidence="10 11">CBM6</strain>
    </source>
</reference>
<gene>
    <name evidence="10" type="ORF">RNJ44_01417</name>
</gene>
<comment type="subcellular location">
    <subcellularLocation>
        <location evidence="1">Endoplasmic reticulum membrane</location>
        <topology evidence="1">Multi-pass membrane protein</topology>
    </subcellularLocation>
</comment>
<organism evidence="10 11">
    <name type="scientific">Nakaseomyces bracarensis</name>
    <dbReference type="NCBI Taxonomy" id="273131"/>
    <lineage>
        <taxon>Eukaryota</taxon>
        <taxon>Fungi</taxon>
        <taxon>Dikarya</taxon>
        <taxon>Ascomycota</taxon>
        <taxon>Saccharomycotina</taxon>
        <taxon>Saccharomycetes</taxon>
        <taxon>Saccharomycetales</taxon>
        <taxon>Saccharomycetaceae</taxon>
        <taxon>Nakaseomyces</taxon>
    </lineage>
</organism>
<keyword evidence="11" id="KW-1185">Reference proteome</keyword>
<feature type="transmembrane region" description="Helical" evidence="7">
    <location>
        <begin position="193"/>
        <end position="216"/>
    </location>
</feature>
<dbReference type="PANTHER" id="PTHR12640">
    <property type="entry name" value="RIBOPHORIN II"/>
    <property type="match status" value="1"/>
</dbReference>
<comment type="caution">
    <text evidence="10">The sequence shown here is derived from an EMBL/GenBank/DDBJ whole genome shotgun (WGS) entry which is preliminary data.</text>
</comment>
<feature type="domain" description="Ribophorin II C-terminal" evidence="9">
    <location>
        <begin position="183"/>
        <end position="280"/>
    </location>
</feature>
<evidence type="ECO:0000259" key="9">
    <source>
        <dbReference type="Pfam" id="PF25147"/>
    </source>
</evidence>
<evidence type="ECO:0000313" key="11">
    <source>
        <dbReference type="Proteomes" id="UP001623330"/>
    </source>
</evidence>
<dbReference type="Pfam" id="PF25147">
    <property type="entry name" value="Ribophorin_II_C"/>
    <property type="match status" value="1"/>
</dbReference>
<feature type="transmembrane region" description="Helical" evidence="7">
    <location>
        <begin position="259"/>
        <end position="277"/>
    </location>
</feature>
<keyword evidence="2 7" id="KW-0812">Transmembrane</keyword>
<feature type="transmembrane region" description="Helical" evidence="7">
    <location>
        <begin position="228"/>
        <end position="247"/>
    </location>
</feature>
<evidence type="ECO:0000256" key="5">
    <source>
        <dbReference type="ARBA" id="ARBA00022989"/>
    </source>
</evidence>
<evidence type="ECO:0000256" key="7">
    <source>
        <dbReference type="SAM" id="Phobius"/>
    </source>
</evidence>
<evidence type="ECO:0000256" key="1">
    <source>
        <dbReference type="ARBA" id="ARBA00004477"/>
    </source>
</evidence>
<dbReference type="InterPro" id="IPR008814">
    <property type="entry name" value="Swp1"/>
</dbReference>
<dbReference type="InterPro" id="IPR056790">
    <property type="entry name" value="Ribophorin_II_C"/>
</dbReference>
<evidence type="ECO:0000256" key="6">
    <source>
        <dbReference type="ARBA" id="ARBA00023136"/>
    </source>
</evidence>
<protein>
    <submittedName>
        <fullName evidence="10">Dolichyl-diphosphooligosaccharide--protein glycosyltransferase subunit SWP1</fullName>
    </submittedName>
</protein>
<name>A0ABR4NPR4_9SACH</name>
<evidence type="ECO:0000313" key="10">
    <source>
        <dbReference type="EMBL" id="KAL3230054.1"/>
    </source>
</evidence>
<evidence type="ECO:0000256" key="4">
    <source>
        <dbReference type="ARBA" id="ARBA00022824"/>
    </source>
</evidence>
<evidence type="ECO:0000256" key="8">
    <source>
        <dbReference type="SAM" id="SignalP"/>
    </source>
</evidence>
<dbReference type="EMBL" id="JBEVYD010000010">
    <property type="protein sequence ID" value="KAL3230054.1"/>
    <property type="molecule type" value="Genomic_DNA"/>
</dbReference>
<accession>A0ABR4NPR4</accession>
<evidence type="ECO:0000256" key="2">
    <source>
        <dbReference type="ARBA" id="ARBA00022692"/>
    </source>
</evidence>
<dbReference type="Proteomes" id="UP001623330">
    <property type="component" value="Unassembled WGS sequence"/>
</dbReference>